<dbReference type="InterPro" id="IPR000801">
    <property type="entry name" value="Esterase-like"/>
</dbReference>
<evidence type="ECO:0000256" key="1">
    <source>
        <dbReference type="ARBA" id="ARBA00005622"/>
    </source>
</evidence>
<dbReference type="PANTHER" id="PTHR40841:SF2">
    <property type="entry name" value="SIDEROPHORE-DEGRADING ESTERASE (EUROFUNG)"/>
    <property type="match status" value="1"/>
</dbReference>
<feature type="chain" id="PRO_5003256334" evidence="3">
    <location>
        <begin position="23"/>
        <end position="314"/>
    </location>
</feature>
<keyword evidence="2" id="KW-0378">Hydrolase</keyword>
<evidence type="ECO:0000313" key="4">
    <source>
        <dbReference type="EMBL" id="ADY61826.1"/>
    </source>
</evidence>
<dbReference type="Pfam" id="PF00756">
    <property type="entry name" value="Esterase"/>
    <property type="match status" value="1"/>
</dbReference>
<dbReference type="Gene3D" id="3.40.50.1820">
    <property type="entry name" value="alpha/beta hydrolase"/>
    <property type="match status" value="1"/>
</dbReference>
<feature type="signal peptide" evidence="3">
    <location>
        <begin position="1"/>
        <end position="22"/>
    </location>
</feature>
<dbReference type="STRING" id="756272.Plabr_4253"/>
<evidence type="ECO:0000256" key="2">
    <source>
        <dbReference type="ARBA" id="ARBA00022801"/>
    </source>
</evidence>
<evidence type="ECO:0000313" key="5">
    <source>
        <dbReference type="Proteomes" id="UP000006860"/>
    </source>
</evidence>
<dbReference type="KEGG" id="pbs:Plabr_4253"/>
<dbReference type="PANTHER" id="PTHR40841">
    <property type="entry name" value="SIDEROPHORE TRIACETYLFUSARININE C ESTERASE"/>
    <property type="match status" value="1"/>
</dbReference>
<dbReference type="eggNOG" id="COG2819">
    <property type="taxonomic scope" value="Bacteria"/>
</dbReference>
<dbReference type="SUPFAM" id="SSF53474">
    <property type="entry name" value="alpha/beta-Hydrolases"/>
    <property type="match status" value="1"/>
</dbReference>
<dbReference type="HOGENOM" id="CLU_039834_3_0_0"/>
<dbReference type="AlphaFoldDB" id="F0SIX7"/>
<evidence type="ECO:0000256" key="3">
    <source>
        <dbReference type="SAM" id="SignalP"/>
    </source>
</evidence>
<accession>F0SIX7</accession>
<organism evidence="4 5">
    <name type="scientific">Rubinisphaera brasiliensis (strain ATCC 49424 / DSM 5305 / JCM 21570 / IAM 15109 / NBRC 103401 / IFAM 1448)</name>
    <name type="common">Planctomyces brasiliensis</name>
    <dbReference type="NCBI Taxonomy" id="756272"/>
    <lineage>
        <taxon>Bacteria</taxon>
        <taxon>Pseudomonadati</taxon>
        <taxon>Planctomycetota</taxon>
        <taxon>Planctomycetia</taxon>
        <taxon>Planctomycetales</taxon>
        <taxon>Planctomycetaceae</taxon>
        <taxon>Rubinisphaera</taxon>
    </lineage>
</organism>
<name>F0SIX7_RUBBR</name>
<dbReference type="Proteomes" id="UP000006860">
    <property type="component" value="Chromosome"/>
</dbReference>
<reference evidence="5" key="1">
    <citation type="submission" date="2011-02" db="EMBL/GenBank/DDBJ databases">
        <title>The complete genome of Planctomyces brasiliensis DSM 5305.</title>
        <authorList>
            <person name="Lucas S."/>
            <person name="Copeland A."/>
            <person name="Lapidus A."/>
            <person name="Bruce D."/>
            <person name="Goodwin L."/>
            <person name="Pitluck S."/>
            <person name="Kyrpides N."/>
            <person name="Mavromatis K."/>
            <person name="Pagani I."/>
            <person name="Ivanova N."/>
            <person name="Ovchinnikova G."/>
            <person name="Lu M."/>
            <person name="Detter J.C."/>
            <person name="Han C."/>
            <person name="Land M."/>
            <person name="Hauser L."/>
            <person name="Markowitz V."/>
            <person name="Cheng J.-F."/>
            <person name="Hugenholtz P."/>
            <person name="Woyke T."/>
            <person name="Wu D."/>
            <person name="Tindall B."/>
            <person name="Pomrenke H.G."/>
            <person name="Brambilla E."/>
            <person name="Klenk H.-P."/>
            <person name="Eisen J.A."/>
        </authorList>
    </citation>
    <scope>NUCLEOTIDE SEQUENCE [LARGE SCALE GENOMIC DNA]</scope>
    <source>
        <strain evidence="5">ATCC 49424 / DSM 5305 / JCM 21570 / NBRC 103401 / IFAM 1448</strain>
    </source>
</reference>
<dbReference type="GO" id="GO:0016788">
    <property type="term" value="F:hydrolase activity, acting on ester bonds"/>
    <property type="evidence" value="ECO:0007669"/>
    <property type="project" value="TreeGrafter"/>
</dbReference>
<dbReference type="OrthoDB" id="9784036at2"/>
<gene>
    <name evidence="4" type="ordered locus">Plabr_4253</name>
</gene>
<comment type="similarity">
    <text evidence="1">Belongs to the esterase D family.</text>
</comment>
<proteinExistence type="inferred from homology"/>
<dbReference type="InterPro" id="IPR029058">
    <property type="entry name" value="AB_hydrolase_fold"/>
</dbReference>
<sequence length="314" mass="34638">MNTATQMFVLCLLLLSTSFCLAEPPSRADSASNAGCLPGTEQVKLNSQEGLEYRILIAKPEQPAPEAGYRLLVLLDGHSTFPAAVTLYRMQQRASQLAPTIIVGVGYPSESRIDMPRRTFDLTPTAELEKLPPRRGGSGWPKHGGADQFISFLKDGLKPWLQERYSLDPTQEAIFGHSFGGLFVMHCLANAPESFDYYIAASPSLWWNDYAIGNPQQWIDNQWLGKHTRLLITVGGQELGEDAGPASLLAPTPAKETFGNTRQFAERIQHLQTDGVPVQYKEFPGENHGSVTPLAINEALRFALQRNKTSSPEQ</sequence>
<keyword evidence="5" id="KW-1185">Reference proteome</keyword>
<protein>
    <submittedName>
        <fullName evidence="4">Esterase</fullName>
    </submittedName>
</protein>
<keyword evidence="3" id="KW-0732">Signal</keyword>
<dbReference type="EMBL" id="CP002546">
    <property type="protein sequence ID" value="ADY61826.1"/>
    <property type="molecule type" value="Genomic_DNA"/>
</dbReference>
<dbReference type="InterPro" id="IPR052558">
    <property type="entry name" value="Siderophore_Hydrolase_D"/>
</dbReference>
<dbReference type="RefSeq" id="WP_013630531.1">
    <property type="nucleotide sequence ID" value="NC_015174.1"/>
</dbReference>